<dbReference type="PANTHER" id="PTHR43475">
    <property type="entry name" value="METHYLTHIORIBOSE-1-PHOSPHATE ISOMERASE"/>
    <property type="match status" value="1"/>
</dbReference>
<dbReference type="EC" id="5.3.1.23" evidence="2"/>
<dbReference type="NCBIfam" id="NF004326">
    <property type="entry name" value="PRK05720.1"/>
    <property type="match status" value="1"/>
</dbReference>
<dbReference type="Proteomes" id="UP000005737">
    <property type="component" value="Unassembled WGS sequence"/>
</dbReference>
<dbReference type="HAMAP" id="MF_01678">
    <property type="entry name" value="Salvage_MtnA"/>
    <property type="match status" value="1"/>
</dbReference>
<dbReference type="STRING" id="183.GCA_002009735_01046"/>
<dbReference type="InterPro" id="IPR027363">
    <property type="entry name" value="M1Pi_N"/>
</dbReference>
<feature type="active site" description="Proton donor" evidence="2">
    <location>
        <position position="239"/>
    </location>
</feature>
<feature type="site" description="Transition state stabilizer" evidence="2">
    <location>
        <position position="158"/>
    </location>
</feature>
<dbReference type="EMBL" id="JH597773">
    <property type="protein sequence ID" value="EHQ06188.1"/>
    <property type="molecule type" value="Genomic_DNA"/>
</dbReference>
<dbReference type="GO" id="GO:0046523">
    <property type="term" value="F:S-methyl-5-thioribose-1-phosphate isomerase activity"/>
    <property type="evidence" value="ECO:0007669"/>
    <property type="project" value="UniProtKB-UniRule"/>
</dbReference>
<dbReference type="Pfam" id="PF01008">
    <property type="entry name" value="IF-2B"/>
    <property type="match status" value="1"/>
</dbReference>
<dbReference type="RefSeq" id="WP_002771472.1">
    <property type="nucleotide sequence ID" value="NZ_JH597773.1"/>
</dbReference>
<dbReference type="GO" id="GO:0019509">
    <property type="term" value="P:L-methionine salvage from methylthioadenosine"/>
    <property type="evidence" value="ECO:0007669"/>
    <property type="project" value="UniProtKB-UniRule"/>
</dbReference>
<comment type="similarity">
    <text evidence="2">Belongs to the EIF-2B alpha/beta/delta subunits family. MtnA subfamily.</text>
</comment>
<dbReference type="PANTHER" id="PTHR43475:SF1">
    <property type="entry name" value="METHYLTHIORIBOSE-1-PHOSPHATE ISOMERASE"/>
    <property type="match status" value="1"/>
</dbReference>
<dbReference type="FunFam" id="3.40.50.10470:FF:000006">
    <property type="entry name" value="Methylthioribose-1-phosphate isomerase"/>
    <property type="match status" value="1"/>
</dbReference>
<keyword evidence="4" id="KW-1185">Reference proteome</keyword>
<feature type="binding site" evidence="2">
    <location>
        <position position="90"/>
    </location>
    <ligand>
        <name>substrate</name>
    </ligand>
</feature>
<dbReference type="InterPro" id="IPR005251">
    <property type="entry name" value="IF-M1Pi"/>
</dbReference>
<comment type="pathway">
    <text evidence="2">Amino-acid biosynthesis; L-methionine biosynthesis via salvage pathway; L-methionine from S-methyl-5-thio-alpha-D-ribose 1-phosphate: step 1/6.</text>
</comment>
<dbReference type="InterPro" id="IPR042529">
    <property type="entry name" value="IF_2B-like_C"/>
</dbReference>
<evidence type="ECO:0000256" key="2">
    <source>
        <dbReference type="HAMAP-Rule" id="MF_01678"/>
    </source>
</evidence>
<dbReference type="Gene3D" id="1.20.120.420">
    <property type="entry name" value="translation initiation factor eif-2b, domain 1"/>
    <property type="match status" value="1"/>
</dbReference>
<dbReference type="NCBIfam" id="TIGR00512">
    <property type="entry name" value="salvage_mtnA"/>
    <property type="match status" value="1"/>
</dbReference>
<keyword evidence="2" id="KW-0486">Methionine biosynthesis</keyword>
<comment type="catalytic activity">
    <reaction evidence="2">
        <text>5-(methylsulfanyl)-alpha-D-ribose 1-phosphate = 5-(methylsulfanyl)-D-ribulose 1-phosphate</text>
        <dbReference type="Rhea" id="RHEA:19989"/>
        <dbReference type="ChEBI" id="CHEBI:58533"/>
        <dbReference type="ChEBI" id="CHEBI:58548"/>
        <dbReference type="EC" id="5.3.1.23"/>
    </reaction>
</comment>
<dbReference type="HOGENOM" id="CLU_016218_1_2_12"/>
<evidence type="ECO:0000313" key="4">
    <source>
        <dbReference type="Proteomes" id="UP000005737"/>
    </source>
</evidence>
<dbReference type="InterPro" id="IPR011559">
    <property type="entry name" value="Initiation_fac_2B_a/b/d"/>
</dbReference>
<organism evidence="3 4">
    <name type="scientific">Leptonema illini DSM 21528</name>
    <dbReference type="NCBI Taxonomy" id="929563"/>
    <lineage>
        <taxon>Bacteria</taxon>
        <taxon>Pseudomonadati</taxon>
        <taxon>Spirochaetota</taxon>
        <taxon>Spirochaetia</taxon>
        <taxon>Leptospirales</taxon>
        <taxon>Leptospiraceae</taxon>
        <taxon>Leptonema</taxon>
    </lineage>
</organism>
<protein>
    <recommendedName>
        <fullName evidence="2">Methylthioribose-1-phosphate isomerase</fullName>
        <shortName evidence="2">M1Pi</shortName>
        <shortName evidence="2">MTR-1-P isomerase</shortName>
        <ecNumber evidence="2">5.3.1.23</ecNumber>
    </recommendedName>
    <alternativeName>
        <fullName evidence="2">S-methyl-5-thioribose-1-phosphate isomerase</fullName>
    </alternativeName>
</protein>
<dbReference type="Gene3D" id="3.40.50.10470">
    <property type="entry name" value="Translation initiation factor eif-2b, domain 2"/>
    <property type="match status" value="1"/>
</dbReference>
<name>H2CKV4_9LEPT</name>
<dbReference type="AlphaFoldDB" id="H2CKV4"/>
<dbReference type="UniPathway" id="UPA00904">
    <property type="reaction ID" value="UER00874"/>
</dbReference>
<dbReference type="InterPro" id="IPR037171">
    <property type="entry name" value="NagB/RpiA_transferase-like"/>
</dbReference>
<sequence length="341" mass="36712">MNYIPSLKYENGQLTIIDQTRLPVETIWLPIHDLNTACEAIVALRVRGAPAIGVMAALSAIVVFRNSVKAGEAASVERFLEICNTLRKTRPTAVNLFYAMDRMSAKAAGLEGLAADELQQQLEAEAVAIYREDVELCDAIGRHGATLIKEGATVLTHCNTGSLATAGRGTALGAIYTAFFEEAKKIKVINTETRPLLQGARLTSYELVTAGIPTTLITDSMAAMVMKQRRVDLVMVGADRIARNGDSANKIGTLALSILAKHYGIPFYVLAPSTTIDTTIADGSAIVIEERTADEVRSFGERRTAPANVNVFNPAFDVAPAELISGIVTEKGVFHGPYDFR</sequence>
<keyword evidence="1 2" id="KW-0413">Isomerase</keyword>
<dbReference type="InterPro" id="IPR000649">
    <property type="entry name" value="IF-2B-related"/>
</dbReference>
<feature type="binding site" evidence="2">
    <location>
        <begin position="47"/>
        <end position="49"/>
    </location>
    <ligand>
        <name>substrate</name>
    </ligand>
</feature>
<keyword evidence="2" id="KW-0028">Amino-acid biosynthesis</keyword>
<dbReference type="FunFam" id="1.20.120.420:FF:000003">
    <property type="entry name" value="Methylthioribose-1-phosphate isomerase"/>
    <property type="match status" value="1"/>
</dbReference>
<evidence type="ECO:0000313" key="3">
    <source>
        <dbReference type="EMBL" id="EHQ06188.1"/>
    </source>
</evidence>
<gene>
    <name evidence="2" type="primary">mtnA</name>
    <name evidence="3" type="ORF">Lepil_1499</name>
</gene>
<accession>H2CKV4</accession>
<evidence type="ECO:0000256" key="1">
    <source>
        <dbReference type="ARBA" id="ARBA00023235"/>
    </source>
</evidence>
<comment type="function">
    <text evidence="2">Catalyzes the interconversion of methylthioribose-1-phosphate (MTR-1-P) into methylthioribulose-1-phosphate (MTRu-1-P).</text>
</comment>
<feature type="binding site" evidence="2">
    <location>
        <position position="198"/>
    </location>
    <ligand>
        <name>substrate</name>
    </ligand>
</feature>
<dbReference type="NCBIfam" id="TIGR00524">
    <property type="entry name" value="eIF-2B_rel"/>
    <property type="match status" value="1"/>
</dbReference>
<proteinExistence type="inferred from homology"/>
<feature type="binding site" evidence="2">
    <location>
        <begin position="249"/>
        <end position="250"/>
    </location>
    <ligand>
        <name>substrate</name>
    </ligand>
</feature>
<reference evidence="3 4" key="1">
    <citation type="submission" date="2011-10" db="EMBL/GenBank/DDBJ databases">
        <title>The Improved High-Quality Draft genome of Leptonema illini DSM 21528.</title>
        <authorList>
            <consortium name="US DOE Joint Genome Institute (JGI-PGF)"/>
            <person name="Lucas S."/>
            <person name="Copeland A."/>
            <person name="Lapidus A."/>
            <person name="Glavina del Rio T."/>
            <person name="Dalin E."/>
            <person name="Tice H."/>
            <person name="Bruce D."/>
            <person name="Goodwin L."/>
            <person name="Pitluck S."/>
            <person name="Peters L."/>
            <person name="Mikhailova N."/>
            <person name="Held B."/>
            <person name="Kyrpides N."/>
            <person name="Mavromatis K."/>
            <person name="Ivanova N."/>
            <person name="Markowitz V."/>
            <person name="Cheng J.-F."/>
            <person name="Hugenholtz P."/>
            <person name="Woyke T."/>
            <person name="Wu D."/>
            <person name="Gronow S."/>
            <person name="Wellnitz S."/>
            <person name="Brambilla E.-M."/>
            <person name="Klenk H.-P."/>
            <person name="Eisen J.A."/>
        </authorList>
    </citation>
    <scope>NUCLEOTIDE SEQUENCE [LARGE SCALE GENOMIC DNA]</scope>
    <source>
        <strain evidence="3 4">DSM 21528</strain>
    </source>
</reference>
<dbReference type="SUPFAM" id="SSF100950">
    <property type="entry name" value="NagB/RpiA/CoA transferase-like"/>
    <property type="match status" value="1"/>
</dbReference>